<dbReference type="SUPFAM" id="SSF52540">
    <property type="entry name" value="P-loop containing nucleoside triphosphate hydrolases"/>
    <property type="match status" value="2"/>
</dbReference>
<dbReference type="InterPro" id="IPR050173">
    <property type="entry name" value="ABC_transporter_C-like"/>
</dbReference>
<dbReference type="PANTHER" id="PTHR24223:SF447">
    <property type="entry name" value="MULTIDRUG RESISTANCE-ASSOCIATED PROTEIN 5"/>
    <property type="match status" value="1"/>
</dbReference>
<dbReference type="InterPro" id="IPR036640">
    <property type="entry name" value="ABC1_TM_sf"/>
</dbReference>
<evidence type="ECO:0008006" key="14">
    <source>
        <dbReference type="Google" id="ProtNLM"/>
    </source>
</evidence>
<dbReference type="FunFam" id="3.40.50.300:FF:000997">
    <property type="entry name" value="Multidrug resistance-associated protein 1"/>
    <property type="match status" value="1"/>
</dbReference>
<dbReference type="InterPro" id="IPR011527">
    <property type="entry name" value="ABC1_TM_dom"/>
</dbReference>
<keyword evidence="13" id="KW-1185">Reference proteome</keyword>
<feature type="domain" description="ABC transmembrane type-1" evidence="11">
    <location>
        <begin position="686"/>
        <end position="926"/>
    </location>
</feature>
<accession>B3RYW9</accession>
<evidence type="ECO:0000256" key="9">
    <source>
        <dbReference type="SAM" id="Phobius"/>
    </source>
</evidence>
<dbReference type="InterPro" id="IPR003439">
    <property type="entry name" value="ABC_transporter-like_ATP-bd"/>
</dbReference>
<dbReference type="Pfam" id="PF00664">
    <property type="entry name" value="ABC_membrane"/>
    <property type="match status" value="2"/>
</dbReference>
<feature type="domain" description="ABC transporter" evidence="10">
    <location>
        <begin position="362"/>
        <end position="582"/>
    </location>
</feature>
<evidence type="ECO:0000259" key="11">
    <source>
        <dbReference type="PROSITE" id="PS50929"/>
    </source>
</evidence>
<evidence type="ECO:0000256" key="1">
    <source>
        <dbReference type="ARBA" id="ARBA00004141"/>
    </source>
</evidence>
<dbReference type="FunFam" id="1.20.1560.10:FF:000587">
    <property type="entry name" value="Predicted protein"/>
    <property type="match status" value="1"/>
</dbReference>
<evidence type="ECO:0000256" key="6">
    <source>
        <dbReference type="ARBA" id="ARBA00022989"/>
    </source>
</evidence>
<dbReference type="GeneID" id="6754482"/>
<keyword evidence="5" id="KW-0067">ATP-binding</keyword>
<feature type="transmembrane region" description="Helical" evidence="9">
    <location>
        <begin position="340"/>
        <end position="361"/>
    </location>
</feature>
<evidence type="ECO:0000256" key="4">
    <source>
        <dbReference type="ARBA" id="ARBA00022741"/>
    </source>
</evidence>
<evidence type="ECO:0000313" key="13">
    <source>
        <dbReference type="Proteomes" id="UP000009022"/>
    </source>
</evidence>
<dbReference type="PROSITE" id="PS00211">
    <property type="entry name" value="ABC_TRANSPORTER_1"/>
    <property type="match status" value="1"/>
</dbReference>
<dbReference type="GO" id="GO:0055085">
    <property type="term" value="P:transmembrane transport"/>
    <property type="evidence" value="ECO:0000318"/>
    <property type="project" value="GO_Central"/>
</dbReference>
<dbReference type="OrthoDB" id="6500128at2759"/>
<sequence>MQQIETSSDSYIPYESTNFLSLMCFWWMTPLVTIGRKRPLTFNDIWKIPERDSYKYNTDIFERLWKEEIKLRGERKASIGRVIIKALMKKLLVSVAVYAIVIGCSISSALIMRLIVEYSTSTDLPVERGVILVCSMLISEIVFTFFFALAWYVSLRTAIKARSMIFGLVFNKVISLKNTGGGSVGKLINLCANDAQRVYEAVLLLGFCLGAPVAIIGVITALVFTIGPVALVSLIVIFFYYGSMIAVGKVIKKLRRKSIVITDQRIREMNEVLKCIRLIKLYAWEESFETILKGKYFKSFLLRQSERSRLEKVAYIQSFNISFIMIIPALASVLTLTTGFLLGVPITSAQAFTSIALLNALRQTINMFPQMIRQSVEAVVAFKRIKGEISGICGRIGSGKSSLISAILGEMNTVSGSIAVGGSIGLVTQQPWIFNGTLRDNITFGYPFNAARYERVIECCSLQEDLIALPNGDETSIGDRGVNLSGGQKQRVSLARTVYADRDVYLFDDPLSAVDTDVGKHIFERCFNELLKEKSILFVTHQLQYLRDCDCVTLMKDGQIIGSGSHSELLNSNKVYADLISDLCNKKEDEIEDKKATLIDSSNGIIQTSAGNLVMVLVLMVYGITVSVRVFTDWWLSQWLSGDISRPNMNSTNNSSDFLPGPTTSTHSNTSFSSRPANQLPFYTNLAIYVSSAIIMILLQGVRAIAFSKVTLRASSKLCTKALHKILRCPLSFFDYTPSGRILNRFSRDMDEIDIQLPLFADRSLLLVLTLLGSIIVVLASYPWVAIAIVPLVLGISMLAYVFGKTLREVKRLESISRSPVMTHLTATMEGLSVIHAHGKSAEYLTKFRRLLDRNSSCTMIFMALNRWFAIRVDWFITVLVAIGAMTVVIERGLASSAYSGLALVYIMQTKGILQFAVRNILETNSRFTCVERLNEYCEMRYRPHLPTVLDGIQFKINAGERIGIVGRTGSGKTSIGACLFRLVEIYSGSILIDGHNISHIDLYSLRRNMSMIPQDPFIFEGTIRYVSNEIIIHDCRTNLDPLNHYNDRELWRVLEKVQLKEKIVLLDEATAFMDTKTDGIIQATLQSELRKSTVLIIAHRLNTIQSCDKVLVLDSGKILEFDTPFNLMYKEESIFKRMVSKAGIEELFKPKRVTKRKPIILENRLFSRSLFYLK</sequence>
<reference evidence="12 13" key="1">
    <citation type="journal article" date="2008" name="Nature">
        <title>The Trichoplax genome and the nature of placozoans.</title>
        <authorList>
            <person name="Srivastava M."/>
            <person name="Begovic E."/>
            <person name="Chapman J."/>
            <person name="Putnam N.H."/>
            <person name="Hellsten U."/>
            <person name="Kawashima T."/>
            <person name="Kuo A."/>
            <person name="Mitros T."/>
            <person name="Salamov A."/>
            <person name="Carpenter M.L."/>
            <person name="Signorovitch A.Y."/>
            <person name="Moreno M.A."/>
            <person name="Kamm K."/>
            <person name="Grimwood J."/>
            <person name="Schmutz J."/>
            <person name="Shapiro H."/>
            <person name="Grigoriev I.V."/>
            <person name="Buss L.W."/>
            <person name="Schierwater B."/>
            <person name="Dellaporta S.L."/>
            <person name="Rokhsar D.S."/>
        </authorList>
    </citation>
    <scope>NUCLEOTIDE SEQUENCE [LARGE SCALE GENOMIC DNA]</scope>
    <source>
        <strain evidence="12 13">Grell-BS-1999</strain>
    </source>
</reference>
<organism evidence="12 13">
    <name type="scientific">Trichoplax adhaerens</name>
    <name type="common">Trichoplax reptans</name>
    <dbReference type="NCBI Taxonomy" id="10228"/>
    <lineage>
        <taxon>Eukaryota</taxon>
        <taxon>Metazoa</taxon>
        <taxon>Placozoa</taxon>
        <taxon>Uniplacotomia</taxon>
        <taxon>Trichoplacea</taxon>
        <taxon>Trichoplacidae</taxon>
        <taxon>Trichoplax</taxon>
    </lineage>
</organism>
<keyword evidence="7 9" id="KW-0472">Membrane</keyword>
<dbReference type="RefSeq" id="XP_002113269.1">
    <property type="nucleotide sequence ID" value="XM_002113233.1"/>
</dbReference>
<dbReference type="FunFam" id="1.20.1560.10:FF:000263">
    <property type="entry name" value="Multidrug resistance-associated protein 9"/>
    <property type="match status" value="1"/>
</dbReference>
<feature type="domain" description="ABC transmembrane type-1" evidence="11">
    <location>
        <begin position="92"/>
        <end position="377"/>
    </location>
</feature>
<dbReference type="PROSITE" id="PS50929">
    <property type="entry name" value="ABC_TM1F"/>
    <property type="match status" value="2"/>
</dbReference>
<feature type="compositionally biased region" description="Low complexity" evidence="8">
    <location>
        <begin position="663"/>
        <end position="674"/>
    </location>
</feature>
<dbReference type="PROSITE" id="PS50893">
    <property type="entry name" value="ABC_TRANSPORTER_2"/>
    <property type="match status" value="2"/>
</dbReference>
<evidence type="ECO:0000313" key="12">
    <source>
        <dbReference type="EMBL" id="EDV23743.1"/>
    </source>
</evidence>
<feature type="transmembrane region" description="Helical" evidence="9">
    <location>
        <begin position="686"/>
        <end position="707"/>
    </location>
</feature>
<dbReference type="HOGENOM" id="CLU_000604_27_1_1"/>
<evidence type="ECO:0000256" key="3">
    <source>
        <dbReference type="ARBA" id="ARBA00022692"/>
    </source>
</evidence>
<protein>
    <recommendedName>
        <fullName evidence="14">Multidrug resistance-associated protein 5</fullName>
    </recommendedName>
</protein>
<dbReference type="CDD" id="cd18592">
    <property type="entry name" value="ABC_6TM_MRP5_8_9_D1"/>
    <property type="match status" value="1"/>
</dbReference>
<dbReference type="AlphaFoldDB" id="B3RYW9"/>
<feature type="transmembrane region" description="Helical" evidence="9">
    <location>
        <begin position="313"/>
        <end position="334"/>
    </location>
</feature>
<dbReference type="Proteomes" id="UP000009022">
    <property type="component" value="Unassembled WGS sequence"/>
</dbReference>
<dbReference type="eggNOG" id="KOG0054">
    <property type="taxonomic scope" value="Eukaryota"/>
</dbReference>
<dbReference type="GO" id="GO:0016020">
    <property type="term" value="C:membrane"/>
    <property type="evidence" value="ECO:0000318"/>
    <property type="project" value="GO_Central"/>
</dbReference>
<dbReference type="PhylomeDB" id="B3RYW9"/>
<dbReference type="KEGG" id="tad:TRIADDRAFT_57243"/>
<dbReference type="SUPFAM" id="SSF90123">
    <property type="entry name" value="ABC transporter transmembrane region"/>
    <property type="match status" value="2"/>
</dbReference>
<dbReference type="Gene3D" id="1.20.1560.10">
    <property type="entry name" value="ABC transporter type 1, transmembrane domain"/>
    <property type="match status" value="2"/>
</dbReference>
<feature type="transmembrane region" description="Helical" evidence="9">
    <location>
        <begin position="784"/>
        <end position="803"/>
    </location>
</feature>
<feature type="transmembrane region" description="Helical" evidence="9">
    <location>
        <begin position="230"/>
        <end position="251"/>
    </location>
</feature>
<dbReference type="CDD" id="cd18599">
    <property type="entry name" value="ABC_6TM_MRP5_8_9_D2"/>
    <property type="match status" value="1"/>
</dbReference>
<evidence type="ECO:0000256" key="7">
    <source>
        <dbReference type="ARBA" id="ARBA00023136"/>
    </source>
</evidence>
<dbReference type="GO" id="GO:0005524">
    <property type="term" value="F:ATP binding"/>
    <property type="evidence" value="ECO:0007669"/>
    <property type="project" value="UniProtKB-KW"/>
</dbReference>
<dbReference type="InterPro" id="IPR017871">
    <property type="entry name" value="ABC_transporter-like_CS"/>
</dbReference>
<feature type="transmembrane region" description="Helical" evidence="9">
    <location>
        <begin position="91"/>
        <end position="116"/>
    </location>
</feature>
<keyword evidence="3 9" id="KW-0812">Transmembrane</keyword>
<dbReference type="CDD" id="cd03250">
    <property type="entry name" value="ABCC_MRP_domain1"/>
    <property type="match status" value="1"/>
</dbReference>
<evidence type="ECO:0000256" key="2">
    <source>
        <dbReference type="ARBA" id="ARBA00022448"/>
    </source>
</evidence>
<feature type="transmembrane region" description="Helical" evidence="9">
    <location>
        <begin position="757"/>
        <end position="778"/>
    </location>
</feature>
<dbReference type="PANTHER" id="PTHR24223">
    <property type="entry name" value="ATP-BINDING CASSETTE SUB-FAMILY C"/>
    <property type="match status" value="1"/>
</dbReference>
<dbReference type="FunFam" id="3.40.50.300:FF:004196">
    <property type="entry name" value="Predicted protein"/>
    <property type="match status" value="1"/>
</dbReference>
<dbReference type="CTD" id="6754482"/>
<feature type="transmembrane region" description="Helical" evidence="9">
    <location>
        <begin position="128"/>
        <end position="153"/>
    </location>
</feature>
<evidence type="ECO:0000256" key="5">
    <source>
        <dbReference type="ARBA" id="ARBA00022840"/>
    </source>
</evidence>
<feature type="transmembrane region" description="Helical" evidence="9">
    <location>
        <begin position="613"/>
        <end position="632"/>
    </location>
</feature>
<dbReference type="FunFam" id="3.40.50.300:FF:001958">
    <property type="entry name" value="ATP binding cassette subfamily C member 11"/>
    <property type="match status" value="1"/>
</dbReference>
<evidence type="ECO:0000259" key="10">
    <source>
        <dbReference type="PROSITE" id="PS50893"/>
    </source>
</evidence>
<proteinExistence type="predicted"/>
<feature type="transmembrane region" description="Helical" evidence="9">
    <location>
        <begin position="202"/>
        <end position="224"/>
    </location>
</feature>
<dbReference type="CDD" id="cd03244">
    <property type="entry name" value="ABCC_MRP_domain2"/>
    <property type="match status" value="1"/>
</dbReference>
<name>B3RYW9_TRIAD</name>
<comment type="subcellular location">
    <subcellularLocation>
        <location evidence="1">Membrane</location>
        <topology evidence="1">Multi-pass membrane protein</topology>
    </subcellularLocation>
</comment>
<dbReference type="GO" id="GO:0140359">
    <property type="term" value="F:ABC-type transporter activity"/>
    <property type="evidence" value="ECO:0000318"/>
    <property type="project" value="GO_Central"/>
</dbReference>
<feature type="domain" description="ABC transporter" evidence="10">
    <location>
        <begin position="932"/>
        <end position="1141"/>
    </location>
</feature>
<dbReference type="InterPro" id="IPR027417">
    <property type="entry name" value="P-loop_NTPase"/>
</dbReference>
<keyword evidence="4" id="KW-0547">Nucleotide-binding</keyword>
<dbReference type="Gene3D" id="3.40.50.300">
    <property type="entry name" value="P-loop containing nucleotide triphosphate hydrolases"/>
    <property type="match status" value="3"/>
</dbReference>
<dbReference type="GO" id="GO:0016887">
    <property type="term" value="F:ATP hydrolysis activity"/>
    <property type="evidence" value="ECO:0007669"/>
    <property type="project" value="InterPro"/>
</dbReference>
<dbReference type="EMBL" id="DS985246">
    <property type="protein sequence ID" value="EDV23743.1"/>
    <property type="molecule type" value="Genomic_DNA"/>
</dbReference>
<evidence type="ECO:0000256" key="8">
    <source>
        <dbReference type="SAM" id="MobiDB-lite"/>
    </source>
</evidence>
<dbReference type="SMART" id="SM00382">
    <property type="entry name" value="AAA"/>
    <property type="match status" value="2"/>
</dbReference>
<dbReference type="Pfam" id="PF00005">
    <property type="entry name" value="ABC_tran"/>
    <property type="match status" value="2"/>
</dbReference>
<gene>
    <name evidence="12" type="ORF">TRIADDRAFT_57243</name>
</gene>
<keyword evidence="6 9" id="KW-1133">Transmembrane helix</keyword>
<keyword evidence="2" id="KW-0813">Transport</keyword>
<dbReference type="InterPro" id="IPR003593">
    <property type="entry name" value="AAA+_ATPase"/>
</dbReference>
<feature type="region of interest" description="Disordered" evidence="8">
    <location>
        <begin position="651"/>
        <end position="674"/>
    </location>
</feature>
<dbReference type="InParanoid" id="B3RYW9"/>
<dbReference type="OMA" id="IRCIRVI"/>
<feature type="transmembrane region" description="Helical" evidence="9">
    <location>
        <begin position="869"/>
        <end position="890"/>
    </location>
</feature>